<proteinExistence type="predicted"/>
<sequence length="136" mass="15525">MIISIEAMHLLPHPFDMQAPHPPPRVVCGNGSTPPPSCRSVFFESLPHLLPRQAFSFWPTEISIDPRKTAAIHHTEATIFLLVIDFIADFSVRLLTRTRRQKHIDFELVVQLCNHMVHCLVQWTAEPSRLRDGNNA</sequence>
<keyword evidence="2" id="KW-1185">Reference proteome</keyword>
<accession>A0A2A6JG49</accession>
<protein>
    <submittedName>
        <fullName evidence="1">Uncharacterized protein</fullName>
    </submittedName>
</protein>
<comment type="caution">
    <text evidence="1">The sequence shown here is derived from an EMBL/GenBank/DDBJ whole genome shotgun (WGS) entry which is preliminary data.</text>
</comment>
<gene>
    <name evidence="1" type="ORF">CO666_09405</name>
</gene>
<evidence type="ECO:0000313" key="1">
    <source>
        <dbReference type="EMBL" id="PDT04925.1"/>
    </source>
</evidence>
<dbReference type="Proteomes" id="UP000220768">
    <property type="component" value="Unassembled WGS sequence"/>
</dbReference>
<evidence type="ECO:0000313" key="2">
    <source>
        <dbReference type="Proteomes" id="UP000220768"/>
    </source>
</evidence>
<dbReference type="AlphaFoldDB" id="A0A2A6JG49"/>
<dbReference type="EMBL" id="NWSV01000004">
    <property type="protein sequence ID" value="PDT04925.1"/>
    <property type="molecule type" value="Genomic_DNA"/>
</dbReference>
<reference evidence="1 2" key="1">
    <citation type="submission" date="2017-09" db="EMBL/GenBank/DDBJ databases">
        <title>Comparative genomics of rhizobia isolated from Phaseolus vulgaris in China.</title>
        <authorList>
            <person name="Tong W."/>
        </authorList>
    </citation>
    <scope>NUCLEOTIDE SEQUENCE [LARGE SCALE GENOMIC DNA]</scope>
    <source>
        <strain evidence="1 2">C5</strain>
    </source>
</reference>
<name>A0A2A6JG49_9HYPH</name>
<organism evidence="1 2">
    <name type="scientific">Rhizobium chutanense</name>
    <dbReference type="NCBI Taxonomy" id="2035448"/>
    <lineage>
        <taxon>Bacteria</taxon>
        <taxon>Pseudomonadati</taxon>
        <taxon>Pseudomonadota</taxon>
        <taxon>Alphaproteobacteria</taxon>
        <taxon>Hyphomicrobiales</taxon>
        <taxon>Rhizobiaceae</taxon>
        <taxon>Rhizobium/Agrobacterium group</taxon>
        <taxon>Rhizobium</taxon>
    </lineage>
</organism>
<dbReference type="RefSeq" id="WP_097611772.1">
    <property type="nucleotide sequence ID" value="NZ_NWSV01000004.1"/>
</dbReference>